<keyword evidence="10" id="KW-1185">Reference proteome</keyword>
<keyword evidence="6 8" id="KW-0472">Membrane</keyword>
<sequence length="445" mass="50125">MPFLAKCSFREYFRRECEWIYRKEKAESDHKALLASISSPRNFFRAREPVPINTHDIDLEKSARPATTGSPGAIFRPLPADNLESSNAERRDTNGFVAKPDIRIKPVDGMEFVRVPTMMRSPSQSNSVKRIRGGVPLPDRNAAILTSRSPTSSSDDDKGIFGGFPGPLQLLRKVLRAFAPNIYQKMERTMTIPYTTTIQGRNVPWLTSTTTITAGRNSHFYTEHLTDDQIEEIGGVEYTALRWLVWMVPMYIVGTQLASFLLFGPWLSVTHQYDSVFTSQFREVKKPWFALFQVTAAYTGGGLSLVDLGMLPFQTAYLMSISLMFAILAGNHALPILLRFIIWVLSKIAPQSSDAHSAFDFLLHHPRRCYIYLCVNNTPNPGSASPLTLLLQIPKPSNMVPSPMSSTIKCNRMDLFRNPRCRVTILRSVVTGYSYHLWHISGIVG</sequence>
<evidence type="ECO:0000256" key="1">
    <source>
        <dbReference type="ARBA" id="ARBA00004141"/>
    </source>
</evidence>
<evidence type="ECO:0000313" key="10">
    <source>
        <dbReference type="Proteomes" id="UP001498398"/>
    </source>
</evidence>
<evidence type="ECO:0000256" key="8">
    <source>
        <dbReference type="SAM" id="Phobius"/>
    </source>
</evidence>
<proteinExistence type="predicted"/>
<dbReference type="InterPro" id="IPR051143">
    <property type="entry name" value="TrkH_K-transport"/>
</dbReference>
<protein>
    <recommendedName>
        <fullName evidence="11">CSC1/OSCA1-like 7TM region domain-containing protein</fullName>
    </recommendedName>
</protein>
<feature type="region of interest" description="Disordered" evidence="7">
    <location>
        <begin position="62"/>
        <end position="86"/>
    </location>
</feature>
<evidence type="ECO:0000256" key="7">
    <source>
        <dbReference type="SAM" id="MobiDB-lite"/>
    </source>
</evidence>
<reference evidence="9 10" key="1">
    <citation type="submission" date="2024-01" db="EMBL/GenBank/DDBJ databases">
        <title>A draft genome for the cacao thread blight pathogen Marasmiellus scandens.</title>
        <authorList>
            <person name="Baruah I.K."/>
            <person name="Leung J."/>
            <person name="Bukari Y."/>
            <person name="Amoako-Attah I."/>
            <person name="Meinhardt L.W."/>
            <person name="Bailey B.A."/>
            <person name="Cohen S.P."/>
        </authorList>
    </citation>
    <scope>NUCLEOTIDE SEQUENCE [LARGE SCALE GENOMIC DNA]</scope>
    <source>
        <strain evidence="9 10">GH-19</strain>
    </source>
</reference>
<keyword evidence="2" id="KW-0813">Transport</keyword>
<dbReference type="InterPro" id="IPR003445">
    <property type="entry name" value="Cat_transpt"/>
</dbReference>
<keyword evidence="4 8" id="KW-1133">Transmembrane helix</keyword>
<evidence type="ECO:0000256" key="2">
    <source>
        <dbReference type="ARBA" id="ARBA00022448"/>
    </source>
</evidence>
<evidence type="ECO:0008006" key="11">
    <source>
        <dbReference type="Google" id="ProtNLM"/>
    </source>
</evidence>
<dbReference type="Proteomes" id="UP001498398">
    <property type="component" value="Unassembled WGS sequence"/>
</dbReference>
<evidence type="ECO:0000256" key="5">
    <source>
        <dbReference type="ARBA" id="ARBA00023065"/>
    </source>
</evidence>
<feature type="transmembrane region" description="Helical" evidence="8">
    <location>
        <begin position="288"/>
        <end position="311"/>
    </location>
</feature>
<evidence type="ECO:0000313" key="9">
    <source>
        <dbReference type="EMBL" id="KAK7460475.1"/>
    </source>
</evidence>
<comment type="subcellular location">
    <subcellularLocation>
        <location evidence="1">Membrane</location>
        <topology evidence="1">Multi-pass membrane protein</topology>
    </subcellularLocation>
</comment>
<evidence type="ECO:0000256" key="3">
    <source>
        <dbReference type="ARBA" id="ARBA00022692"/>
    </source>
</evidence>
<dbReference type="EMBL" id="JBANRG010000015">
    <property type="protein sequence ID" value="KAK7460475.1"/>
    <property type="molecule type" value="Genomic_DNA"/>
</dbReference>
<comment type="caution">
    <text evidence="9">The sequence shown here is derived from an EMBL/GenBank/DDBJ whole genome shotgun (WGS) entry which is preliminary data.</text>
</comment>
<organism evidence="9 10">
    <name type="scientific">Marasmiellus scandens</name>
    <dbReference type="NCBI Taxonomy" id="2682957"/>
    <lineage>
        <taxon>Eukaryota</taxon>
        <taxon>Fungi</taxon>
        <taxon>Dikarya</taxon>
        <taxon>Basidiomycota</taxon>
        <taxon>Agaricomycotina</taxon>
        <taxon>Agaricomycetes</taxon>
        <taxon>Agaricomycetidae</taxon>
        <taxon>Agaricales</taxon>
        <taxon>Marasmiineae</taxon>
        <taxon>Omphalotaceae</taxon>
        <taxon>Marasmiellus</taxon>
    </lineage>
</organism>
<accession>A0ABR1JH39</accession>
<dbReference type="PANTHER" id="PTHR31064">
    <property type="entry name" value="POTASSIUM TRANSPORT PROTEIN DDB_G0292412-RELATED"/>
    <property type="match status" value="1"/>
</dbReference>
<name>A0ABR1JH39_9AGAR</name>
<keyword evidence="3 8" id="KW-0812">Transmembrane</keyword>
<feature type="transmembrane region" description="Helical" evidence="8">
    <location>
        <begin position="317"/>
        <end position="338"/>
    </location>
</feature>
<evidence type="ECO:0000256" key="4">
    <source>
        <dbReference type="ARBA" id="ARBA00022989"/>
    </source>
</evidence>
<evidence type="ECO:0000256" key="6">
    <source>
        <dbReference type="ARBA" id="ARBA00023136"/>
    </source>
</evidence>
<feature type="transmembrane region" description="Helical" evidence="8">
    <location>
        <begin position="243"/>
        <end position="267"/>
    </location>
</feature>
<gene>
    <name evidence="9" type="ORF">VKT23_009196</name>
</gene>
<dbReference type="Pfam" id="PF02386">
    <property type="entry name" value="TrkH"/>
    <property type="match status" value="1"/>
</dbReference>
<keyword evidence="5" id="KW-0406">Ion transport</keyword>
<dbReference type="PANTHER" id="PTHR31064:SF30">
    <property type="entry name" value="HIGH-AFFINITY POTASSIUM TRANSPORT PROTEIN-RELATED"/>
    <property type="match status" value="1"/>
</dbReference>